<evidence type="ECO:0000313" key="2">
    <source>
        <dbReference type="Proteomes" id="UP000265520"/>
    </source>
</evidence>
<proteinExistence type="predicted"/>
<reference evidence="1 2" key="1">
    <citation type="journal article" date="2018" name="Front. Plant Sci.">
        <title>Red Clover (Trifolium pratense) and Zigzag Clover (T. medium) - A Picture of Genomic Similarities and Differences.</title>
        <authorList>
            <person name="Dluhosova J."/>
            <person name="Istvanek J."/>
            <person name="Nedelnik J."/>
            <person name="Repkova J."/>
        </authorList>
    </citation>
    <scope>NUCLEOTIDE SEQUENCE [LARGE SCALE GENOMIC DNA]</scope>
    <source>
        <strain evidence="2">cv. 10/8</strain>
        <tissue evidence="1">Leaf</tissue>
    </source>
</reference>
<comment type="caution">
    <text evidence="1">The sequence shown here is derived from an EMBL/GenBank/DDBJ whole genome shotgun (WGS) entry which is preliminary data.</text>
</comment>
<dbReference type="AlphaFoldDB" id="A0A392MXG5"/>
<gene>
    <name evidence="1" type="ORF">A2U01_0012934</name>
</gene>
<sequence length="55" mass="6179">MFWIGVESKSRKKKENLVEFAGVSGAASAELRWCFPGRRVQRETKTVSSDTTMGQ</sequence>
<protein>
    <submittedName>
        <fullName evidence="1">Uncharacterized protein</fullName>
    </submittedName>
</protein>
<dbReference type="EMBL" id="LXQA010021646">
    <property type="protein sequence ID" value="MCH92002.1"/>
    <property type="molecule type" value="Genomic_DNA"/>
</dbReference>
<accession>A0A392MXG5</accession>
<keyword evidence="2" id="KW-1185">Reference proteome</keyword>
<name>A0A392MXG5_9FABA</name>
<dbReference type="Proteomes" id="UP000265520">
    <property type="component" value="Unassembled WGS sequence"/>
</dbReference>
<organism evidence="1 2">
    <name type="scientific">Trifolium medium</name>
    <dbReference type="NCBI Taxonomy" id="97028"/>
    <lineage>
        <taxon>Eukaryota</taxon>
        <taxon>Viridiplantae</taxon>
        <taxon>Streptophyta</taxon>
        <taxon>Embryophyta</taxon>
        <taxon>Tracheophyta</taxon>
        <taxon>Spermatophyta</taxon>
        <taxon>Magnoliopsida</taxon>
        <taxon>eudicotyledons</taxon>
        <taxon>Gunneridae</taxon>
        <taxon>Pentapetalae</taxon>
        <taxon>rosids</taxon>
        <taxon>fabids</taxon>
        <taxon>Fabales</taxon>
        <taxon>Fabaceae</taxon>
        <taxon>Papilionoideae</taxon>
        <taxon>50 kb inversion clade</taxon>
        <taxon>NPAAA clade</taxon>
        <taxon>Hologalegina</taxon>
        <taxon>IRL clade</taxon>
        <taxon>Trifolieae</taxon>
        <taxon>Trifolium</taxon>
    </lineage>
</organism>
<evidence type="ECO:0000313" key="1">
    <source>
        <dbReference type="EMBL" id="MCH92002.1"/>
    </source>
</evidence>